<gene>
    <name evidence="5" type="primary">prmC</name>
    <name evidence="8" type="ORF">CBF31_09750</name>
</gene>
<keyword evidence="2 5" id="KW-0808">Transferase</keyword>
<comment type="similarity">
    <text evidence="5">Belongs to the protein N5-glutamine methyltransferase family. PrmC subfamily.</text>
</comment>
<dbReference type="NCBIfam" id="TIGR03534">
    <property type="entry name" value="RF_mod_PrmC"/>
    <property type="match status" value="1"/>
</dbReference>
<dbReference type="EC" id="2.1.1.297" evidence="5"/>
<feature type="binding site" evidence="5">
    <location>
        <begin position="187"/>
        <end position="190"/>
    </location>
    <ligand>
        <name>substrate</name>
    </ligand>
</feature>
<dbReference type="GO" id="GO:0003676">
    <property type="term" value="F:nucleic acid binding"/>
    <property type="evidence" value="ECO:0007669"/>
    <property type="project" value="InterPro"/>
</dbReference>
<dbReference type="GO" id="GO:0102559">
    <property type="term" value="F:peptide chain release factor N(5)-glutamine methyltransferase activity"/>
    <property type="evidence" value="ECO:0007669"/>
    <property type="project" value="UniProtKB-EC"/>
</dbReference>
<name>A0A430A5I2_9ENTE</name>
<evidence type="ECO:0000256" key="4">
    <source>
        <dbReference type="ARBA" id="ARBA00048391"/>
    </source>
</evidence>
<dbReference type="Gene3D" id="3.40.50.150">
    <property type="entry name" value="Vaccinia Virus protein VP39"/>
    <property type="match status" value="1"/>
</dbReference>
<keyword evidence="1 5" id="KW-0489">Methyltransferase</keyword>
<dbReference type="HAMAP" id="MF_02126">
    <property type="entry name" value="RF_methyltr_PrmC"/>
    <property type="match status" value="1"/>
</dbReference>
<protein>
    <recommendedName>
        <fullName evidence="5">Release factor glutamine methyltransferase</fullName>
        <shortName evidence="5">RF MTase</shortName>
        <ecNumber evidence="5">2.1.1.297</ecNumber>
    </recommendedName>
    <alternativeName>
        <fullName evidence="5">N5-glutamine methyltransferase PrmC</fullName>
    </alternativeName>
    <alternativeName>
        <fullName evidence="5">Protein-(glutamine-N5) MTase PrmC</fullName>
    </alternativeName>
    <alternativeName>
        <fullName evidence="5">Protein-glutamine N-methyltransferase PrmC</fullName>
    </alternativeName>
</protein>
<keyword evidence="3 5" id="KW-0949">S-adenosyl-L-methionine</keyword>
<dbReference type="SUPFAM" id="SSF53335">
    <property type="entry name" value="S-adenosyl-L-methionine-dependent methyltransferases"/>
    <property type="match status" value="1"/>
</dbReference>
<evidence type="ECO:0000259" key="6">
    <source>
        <dbReference type="Pfam" id="PF05175"/>
    </source>
</evidence>
<evidence type="ECO:0000256" key="3">
    <source>
        <dbReference type="ARBA" id="ARBA00022691"/>
    </source>
</evidence>
<dbReference type="RefSeq" id="WP_126832523.1">
    <property type="nucleotide sequence ID" value="NZ_CBCRYB010000005.1"/>
</dbReference>
<evidence type="ECO:0000313" key="8">
    <source>
        <dbReference type="EMBL" id="RSU02036.1"/>
    </source>
</evidence>
<accession>A0A430A5I2</accession>
<evidence type="ECO:0000313" key="9">
    <source>
        <dbReference type="Proteomes" id="UP000287101"/>
    </source>
</evidence>
<dbReference type="PANTHER" id="PTHR18895">
    <property type="entry name" value="HEMK METHYLTRANSFERASE"/>
    <property type="match status" value="1"/>
</dbReference>
<dbReference type="GO" id="GO:0032259">
    <property type="term" value="P:methylation"/>
    <property type="evidence" value="ECO:0007669"/>
    <property type="project" value="UniProtKB-KW"/>
</dbReference>
<keyword evidence="9" id="KW-1185">Reference proteome</keyword>
<feature type="binding site" evidence="5">
    <location>
        <position position="145"/>
    </location>
    <ligand>
        <name>S-adenosyl-L-methionine</name>
        <dbReference type="ChEBI" id="CHEBI:59789"/>
    </ligand>
</feature>
<dbReference type="Proteomes" id="UP000287101">
    <property type="component" value="Unassembled WGS sequence"/>
</dbReference>
<dbReference type="InterPro" id="IPR004556">
    <property type="entry name" value="HemK-like"/>
</dbReference>
<organism evidence="8 9">
    <name type="scientific">Vagococcus fessus</name>
    <dbReference type="NCBI Taxonomy" id="120370"/>
    <lineage>
        <taxon>Bacteria</taxon>
        <taxon>Bacillati</taxon>
        <taxon>Bacillota</taxon>
        <taxon>Bacilli</taxon>
        <taxon>Lactobacillales</taxon>
        <taxon>Enterococcaceae</taxon>
        <taxon>Vagococcus</taxon>
    </lineage>
</organism>
<feature type="domain" description="Methyltransferase small" evidence="6">
    <location>
        <begin position="110"/>
        <end position="195"/>
    </location>
</feature>
<dbReference type="PROSITE" id="PS00092">
    <property type="entry name" value="N6_MTASE"/>
    <property type="match status" value="1"/>
</dbReference>
<dbReference type="InterPro" id="IPR019874">
    <property type="entry name" value="RF_methyltr_PrmC"/>
</dbReference>
<dbReference type="EMBL" id="NGJY01000004">
    <property type="protein sequence ID" value="RSU02036.1"/>
    <property type="molecule type" value="Genomic_DNA"/>
</dbReference>
<feature type="binding site" evidence="5">
    <location>
        <begin position="122"/>
        <end position="126"/>
    </location>
    <ligand>
        <name>S-adenosyl-L-methionine</name>
        <dbReference type="ChEBI" id="CHEBI:59789"/>
    </ligand>
</feature>
<comment type="catalytic activity">
    <reaction evidence="4 5">
        <text>L-glutaminyl-[peptide chain release factor] + S-adenosyl-L-methionine = N(5)-methyl-L-glutaminyl-[peptide chain release factor] + S-adenosyl-L-homocysteine + H(+)</text>
        <dbReference type="Rhea" id="RHEA:42896"/>
        <dbReference type="Rhea" id="RHEA-COMP:10271"/>
        <dbReference type="Rhea" id="RHEA-COMP:10272"/>
        <dbReference type="ChEBI" id="CHEBI:15378"/>
        <dbReference type="ChEBI" id="CHEBI:30011"/>
        <dbReference type="ChEBI" id="CHEBI:57856"/>
        <dbReference type="ChEBI" id="CHEBI:59789"/>
        <dbReference type="ChEBI" id="CHEBI:61891"/>
        <dbReference type="EC" id="2.1.1.297"/>
    </reaction>
</comment>
<reference evidence="8 9" key="1">
    <citation type="submission" date="2017-05" db="EMBL/GenBank/DDBJ databases">
        <title>Vagococcus spp. assemblies.</title>
        <authorList>
            <person name="Gulvik C.A."/>
        </authorList>
    </citation>
    <scope>NUCLEOTIDE SEQUENCE [LARGE SCALE GENOMIC DNA]</scope>
    <source>
        <strain evidence="8 9">CCUG 41755</strain>
    </source>
</reference>
<dbReference type="CDD" id="cd02440">
    <property type="entry name" value="AdoMet_MTases"/>
    <property type="match status" value="1"/>
</dbReference>
<sequence>MKTKCKYVEALKGASSFLEEQGKEGYLAEYMLLERQGWNKTELVSRLRQEMPESIYNVWQQDLKKVREGLPPQYIIGSCEFYGLRFKVTEATLIPRPETEELVENCLSTNDKTKPLKILDIGTGTGAIALTLKHEAPMWDVTASDISSEALAIAGQNKRKLGLEVRLVEGDLIEPVKTELFDIIVSNPPYIAEEEWDVMDESVREYEPKLALFAPNQGLEIYERLAQELPSITHEKSKIYLEIGYLQGESVVSLFKEKFPNHKVMCQKDFFGQDRMIIVTPL</sequence>
<proteinExistence type="inferred from homology"/>
<dbReference type="InterPro" id="IPR040758">
    <property type="entry name" value="PrmC_N"/>
</dbReference>
<feature type="domain" description="Release factor glutamine methyltransferase N-terminal" evidence="7">
    <location>
        <begin position="9"/>
        <end position="77"/>
    </location>
</feature>
<evidence type="ECO:0000256" key="2">
    <source>
        <dbReference type="ARBA" id="ARBA00022679"/>
    </source>
</evidence>
<dbReference type="InterPro" id="IPR002052">
    <property type="entry name" value="DNA_methylase_N6_adenine_CS"/>
</dbReference>
<dbReference type="Pfam" id="PF05175">
    <property type="entry name" value="MTS"/>
    <property type="match status" value="1"/>
</dbReference>
<comment type="function">
    <text evidence="5">Methylates the class 1 translation termination release factors RF1/PrfA and RF2/PrfB on the glutamine residue of the universally conserved GGQ motif.</text>
</comment>
<dbReference type="Pfam" id="PF17827">
    <property type="entry name" value="PrmC_N"/>
    <property type="match status" value="1"/>
</dbReference>
<comment type="caution">
    <text evidence="5">Lacks conserved residue(s) required for the propagation of feature annotation.</text>
</comment>
<dbReference type="InterPro" id="IPR029063">
    <property type="entry name" value="SAM-dependent_MTases_sf"/>
</dbReference>
<dbReference type="PANTHER" id="PTHR18895:SF74">
    <property type="entry name" value="MTRF1L RELEASE FACTOR GLUTAMINE METHYLTRANSFERASE"/>
    <property type="match status" value="1"/>
</dbReference>
<dbReference type="InterPro" id="IPR050320">
    <property type="entry name" value="N5-glutamine_MTase"/>
</dbReference>
<dbReference type="InterPro" id="IPR007848">
    <property type="entry name" value="Small_mtfrase_dom"/>
</dbReference>
<evidence type="ECO:0000256" key="1">
    <source>
        <dbReference type="ARBA" id="ARBA00022603"/>
    </source>
</evidence>
<comment type="caution">
    <text evidence="8">The sequence shown here is derived from an EMBL/GenBank/DDBJ whole genome shotgun (WGS) entry which is preliminary data.</text>
</comment>
<dbReference type="OrthoDB" id="9800643at2"/>
<feature type="binding site" evidence="5">
    <location>
        <position position="187"/>
    </location>
    <ligand>
        <name>S-adenosyl-L-methionine</name>
        <dbReference type="ChEBI" id="CHEBI:59789"/>
    </ligand>
</feature>
<dbReference type="AlphaFoldDB" id="A0A430A5I2"/>
<evidence type="ECO:0000256" key="5">
    <source>
        <dbReference type="HAMAP-Rule" id="MF_02126"/>
    </source>
</evidence>
<dbReference type="NCBIfam" id="TIGR00536">
    <property type="entry name" value="hemK_fam"/>
    <property type="match status" value="1"/>
</dbReference>
<dbReference type="Gene3D" id="1.10.8.10">
    <property type="entry name" value="DNA helicase RuvA subunit, C-terminal domain"/>
    <property type="match status" value="1"/>
</dbReference>
<evidence type="ECO:0000259" key="7">
    <source>
        <dbReference type="Pfam" id="PF17827"/>
    </source>
</evidence>